<keyword evidence="2" id="KW-0662">Pyridine nucleotide biosynthesis</keyword>
<gene>
    <name evidence="10" type="ORF">PY17X_1221200</name>
    <name evidence="9" type="ORF">PYYM_1220600</name>
</gene>
<dbReference type="InterPro" id="IPR052347">
    <property type="entry name" value="Isochorismatase_Nicotinamidase"/>
</dbReference>
<evidence type="ECO:0000256" key="3">
    <source>
        <dbReference type="ARBA" id="ARBA00022723"/>
    </source>
</evidence>
<evidence type="ECO:0000256" key="1">
    <source>
        <dbReference type="ARBA" id="ARBA00006336"/>
    </source>
</evidence>
<dbReference type="VEuPathDB" id="PlasmoDB:Py17XNL_001205074"/>
<reference evidence="11 12" key="1">
    <citation type="journal article" date="2014" name="BMC Biol.">
        <title>A comprehensive evaluation of rodent malaria parasite genomes and gene expression.</title>
        <authorList>
            <person name="Otto T.D."/>
            <person name="Bohme U."/>
            <person name="Jackson A.P."/>
            <person name="Hunt M."/>
            <person name="Franke-Fayard B."/>
            <person name="Hoeijmakers W.A."/>
            <person name="Religa A.A."/>
            <person name="Robertson L."/>
            <person name="Sanders M."/>
            <person name="Ogun S.A."/>
            <person name="Cunningham D."/>
            <person name="Erhart A."/>
            <person name="Billker O."/>
            <person name="Khan S.M."/>
            <person name="Stunnenberg H.G."/>
            <person name="Langhorne J."/>
            <person name="Holder A.A."/>
            <person name="Waters A.P."/>
            <person name="Newbold C.I."/>
            <person name="Pain A."/>
            <person name="Berriman M."/>
            <person name="Janse C.J."/>
        </authorList>
    </citation>
    <scope>NUCLEOTIDE SEQUENCE [LARGE SCALE GENOMIC DNA]</scope>
    <source>
        <strain evidence="10 11">17X</strain>
        <strain evidence="9 12">YM</strain>
    </source>
</reference>
<dbReference type="GO" id="GO:0008936">
    <property type="term" value="F:nicotinamidase activity"/>
    <property type="evidence" value="ECO:0007669"/>
    <property type="project" value="UniProtKB-EC"/>
</dbReference>
<reference evidence="9" key="3">
    <citation type="submission" date="2014-05" db="EMBL/GenBank/DDBJ databases">
        <authorList>
            <person name="Aslett A.Martin."/>
            <person name="De Silva Nishadi"/>
        </authorList>
    </citation>
    <scope>NUCLEOTIDE SEQUENCE</scope>
    <source>
        <strain evidence="9">YM</strain>
    </source>
</reference>
<reference evidence="10" key="2">
    <citation type="submission" date="2014-05" db="EMBL/GenBank/DDBJ databases">
        <authorList>
            <person name="Aslett M.A."/>
            <person name="De Silva N."/>
        </authorList>
    </citation>
    <scope>NUCLEOTIDE SEQUENCE</scope>
    <source>
        <strain evidence="10">17X</strain>
    </source>
</reference>
<dbReference type="Proteomes" id="UP000072904">
    <property type="component" value="Chromosome 12"/>
</dbReference>
<evidence type="ECO:0000256" key="7">
    <source>
        <dbReference type="ARBA" id="ARBA00043224"/>
    </source>
</evidence>
<dbReference type="EC" id="3.5.1.19" evidence="6"/>
<dbReference type="InterPro" id="IPR000868">
    <property type="entry name" value="Isochorismatase-like_dom"/>
</dbReference>
<evidence type="ECO:0000256" key="2">
    <source>
        <dbReference type="ARBA" id="ARBA00022642"/>
    </source>
</evidence>
<dbReference type="EMBL" id="LK934640">
    <property type="protein sequence ID" value="CDU19378.1"/>
    <property type="molecule type" value="Genomic_DNA"/>
</dbReference>
<dbReference type="Pfam" id="PF00857">
    <property type="entry name" value="Isochorismatase"/>
    <property type="match status" value="1"/>
</dbReference>
<dbReference type="SUPFAM" id="SSF52499">
    <property type="entry name" value="Isochorismatase-like hydrolases"/>
    <property type="match status" value="1"/>
</dbReference>
<dbReference type="VEuPathDB" id="PlasmoDB:PY05269"/>
<dbReference type="PANTHER" id="PTHR11080:SF2">
    <property type="entry name" value="LD05707P"/>
    <property type="match status" value="1"/>
</dbReference>
<dbReference type="EMBL" id="LM993666">
    <property type="protein sequence ID" value="VTZ80013.1"/>
    <property type="molecule type" value="Genomic_DNA"/>
</dbReference>
<dbReference type="KEGG" id="pyo:PY17X_1221200"/>
<dbReference type="AlphaFoldDB" id="A0A077Y7G5"/>
<evidence type="ECO:0000313" key="11">
    <source>
        <dbReference type="Proteomes" id="UP000072874"/>
    </source>
</evidence>
<reference evidence="10" key="4">
    <citation type="submission" date="2019-05" db="EMBL/GenBank/DDBJ databases">
        <authorList>
            <consortium name="Pathogen Informatics"/>
        </authorList>
    </citation>
    <scope>NUCLEOTIDE SEQUENCE</scope>
    <source>
        <strain evidence="10">17X</strain>
    </source>
</reference>
<dbReference type="GO" id="GO:0019363">
    <property type="term" value="P:pyridine nucleotide biosynthetic process"/>
    <property type="evidence" value="ECO:0007669"/>
    <property type="project" value="UniProtKB-KW"/>
</dbReference>
<dbReference type="RefSeq" id="XP_725704.2">
    <property type="nucleotide sequence ID" value="XM_720611.2"/>
</dbReference>
<evidence type="ECO:0000313" key="12">
    <source>
        <dbReference type="Proteomes" id="UP000072904"/>
    </source>
</evidence>
<organism evidence="9 12">
    <name type="scientific">Plasmodium yoelii</name>
    <dbReference type="NCBI Taxonomy" id="5861"/>
    <lineage>
        <taxon>Eukaryota</taxon>
        <taxon>Sar</taxon>
        <taxon>Alveolata</taxon>
        <taxon>Apicomplexa</taxon>
        <taxon>Aconoidasida</taxon>
        <taxon>Haemosporida</taxon>
        <taxon>Plasmodiidae</taxon>
        <taxon>Plasmodium</taxon>
        <taxon>Plasmodium (Vinckeia)</taxon>
    </lineage>
</organism>
<comment type="similarity">
    <text evidence="1">Belongs to the isochorismatase family.</text>
</comment>
<feature type="domain" description="Isochorismatase-like" evidence="8">
    <location>
        <begin position="352"/>
        <end position="458"/>
    </location>
</feature>
<dbReference type="VEuPathDB" id="PlasmoDB:PYYM_1220600"/>
<evidence type="ECO:0000256" key="4">
    <source>
        <dbReference type="ARBA" id="ARBA00022801"/>
    </source>
</evidence>
<dbReference type="GO" id="GO:0046872">
    <property type="term" value="F:metal ion binding"/>
    <property type="evidence" value="ECO:0007669"/>
    <property type="project" value="UniProtKB-KW"/>
</dbReference>
<keyword evidence="3" id="KW-0479">Metal-binding</keyword>
<evidence type="ECO:0000259" key="8">
    <source>
        <dbReference type="Pfam" id="PF00857"/>
    </source>
</evidence>
<keyword evidence="4 9" id="KW-0378">Hydrolase</keyword>
<protein>
    <recommendedName>
        <fullName evidence="6">nicotinamidase</fullName>
        <ecNumber evidence="6">3.5.1.19</ecNumber>
    </recommendedName>
    <alternativeName>
        <fullName evidence="7">Nicotinamide deamidase</fullName>
    </alternativeName>
</protein>
<dbReference type="Proteomes" id="UP000072874">
    <property type="component" value="Chromosome 12"/>
</dbReference>
<dbReference type="VEuPathDB" id="PlasmoDB:PY17X_1221200"/>
<dbReference type="OMA" id="FAETHRI"/>
<comment type="pathway">
    <text evidence="5">Cofactor biosynthesis; nicotinate biosynthesis; nicotinate from nicotinamide: step 1/1.</text>
</comment>
<proteinExistence type="inferred from homology"/>
<dbReference type="GeneID" id="3791043"/>
<evidence type="ECO:0000256" key="5">
    <source>
        <dbReference type="ARBA" id="ARBA00037900"/>
    </source>
</evidence>
<sequence length="477" mass="55898">MKCLVIVDAQNDFLPKGAFNSKDEFMDVLHKINRIRLNLYNCTENDLIKLEDCKNVMEQNKNILINENIIKYYKCNNDIDDENCKDQILVFPFDKNNLSKINKYGLLNKKINGHIREHNSKDGENDKEINVNGDCSNLPDLNNYEKKKTQLNNYKNNYCNMDKNNNCIKTDHPKNVQMTSLNGDFSNKSHFAMTILTVDYHPQLHISFATTHRLIYKEISKNSVKIKKDLKMNECINDNSYNVLPVSNTEISKESNKINIETNKKKEKKRKNDDIFYYENKCENQKENLIDTNTQSEYYEYSSFLKNHKINTLTDVLENIEKIKTPKCIYKGVNSIKDIKEYTKINFLNETIDLWPVHCVRNTPGCKIHKNLIRNINDIIIKKAYNESFDSYTIFENDTVNNNILKILVEQNIKSVYICGFIFEYCVKDTALSFFRQGFETYIIEDATASLYGKDEDKQFLKSIGIKFINSETMFLT</sequence>
<accession>A0A077Y7G5</accession>
<evidence type="ECO:0000313" key="9">
    <source>
        <dbReference type="EMBL" id="CDU19378.1"/>
    </source>
</evidence>
<evidence type="ECO:0000313" key="10">
    <source>
        <dbReference type="EMBL" id="VTZ80013.1"/>
    </source>
</evidence>
<dbReference type="InterPro" id="IPR036380">
    <property type="entry name" value="Isochorismatase-like_sf"/>
</dbReference>
<name>A0A077Y7G5_PLAYE</name>
<evidence type="ECO:0000256" key="6">
    <source>
        <dbReference type="ARBA" id="ARBA00039017"/>
    </source>
</evidence>
<dbReference type="Gene3D" id="3.40.50.850">
    <property type="entry name" value="Isochorismatase-like"/>
    <property type="match status" value="1"/>
</dbReference>
<dbReference type="PANTHER" id="PTHR11080">
    <property type="entry name" value="PYRAZINAMIDASE/NICOTINAMIDASE"/>
    <property type="match status" value="1"/>
</dbReference>
<dbReference type="OrthoDB" id="1739143at2759"/>